<dbReference type="InterPro" id="IPR001841">
    <property type="entry name" value="Znf_RING"/>
</dbReference>
<dbReference type="OMA" id="FEVCAET"/>
<evidence type="ECO:0000313" key="7">
    <source>
        <dbReference type="Proteomes" id="UP000261420"/>
    </source>
</evidence>
<dbReference type="PANTHER" id="PTHR25465">
    <property type="entry name" value="B-BOX DOMAIN CONTAINING"/>
    <property type="match status" value="1"/>
</dbReference>
<dbReference type="AlphaFoldDB" id="A0A3B4T7D4"/>
<keyword evidence="1" id="KW-0479">Metal-binding</keyword>
<evidence type="ECO:0000259" key="5">
    <source>
        <dbReference type="PROSITE" id="PS50089"/>
    </source>
</evidence>
<evidence type="ECO:0000313" key="6">
    <source>
        <dbReference type="Ensembl" id="ENSSDUP00000001862.1"/>
    </source>
</evidence>
<organism evidence="6 7">
    <name type="scientific">Seriola dumerili</name>
    <name type="common">Greater amberjack</name>
    <name type="synonym">Caranx dumerili</name>
    <dbReference type="NCBI Taxonomy" id="41447"/>
    <lineage>
        <taxon>Eukaryota</taxon>
        <taxon>Metazoa</taxon>
        <taxon>Chordata</taxon>
        <taxon>Craniata</taxon>
        <taxon>Vertebrata</taxon>
        <taxon>Euteleostomi</taxon>
        <taxon>Actinopterygii</taxon>
        <taxon>Neopterygii</taxon>
        <taxon>Teleostei</taxon>
        <taxon>Neoteleostei</taxon>
        <taxon>Acanthomorphata</taxon>
        <taxon>Carangaria</taxon>
        <taxon>Carangiformes</taxon>
        <taxon>Carangidae</taxon>
        <taxon>Seriola</taxon>
    </lineage>
</organism>
<reference evidence="6" key="2">
    <citation type="submission" date="2025-09" db="UniProtKB">
        <authorList>
            <consortium name="Ensembl"/>
        </authorList>
    </citation>
    <scope>IDENTIFICATION</scope>
</reference>
<keyword evidence="7" id="KW-1185">Reference proteome</keyword>
<dbReference type="Ensembl" id="ENSSDUT00000001924.1">
    <property type="protein sequence ID" value="ENSSDUP00000001862.1"/>
    <property type="gene ID" value="ENSSDUG00000001465.1"/>
</dbReference>
<keyword evidence="2 4" id="KW-0863">Zinc-finger</keyword>
<name>A0A3B4T7D4_SERDU</name>
<dbReference type="SMART" id="SM00184">
    <property type="entry name" value="RING"/>
    <property type="match status" value="1"/>
</dbReference>
<evidence type="ECO:0000256" key="4">
    <source>
        <dbReference type="PROSITE-ProRule" id="PRU00175"/>
    </source>
</evidence>
<sequence>MADKQQRRQHGDELDQEQFCCSVCLDLLKEPVTINCGHSYCRGCIEGYWDQEKEKGGCSCPLCRQTFNPRPLLKRNNMLVKVMGE</sequence>
<proteinExistence type="predicted"/>
<dbReference type="InterPro" id="IPR017907">
    <property type="entry name" value="Znf_RING_CS"/>
</dbReference>
<dbReference type="PROSITE" id="PS00518">
    <property type="entry name" value="ZF_RING_1"/>
    <property type="match status" value="1"/>
</dbReference>
<dbReference type="InterPro" id="IPR013083">
    <property type="entry name" value="Znf_RING/FYVE/PHD"/>
</dbReference>
<dbReference type="GO" id="GO:0008270">
    <property type="term" value="F:zinc ion binding"/>
    <property type="evidence" value="ECO:0007669"/>
    <property type="project" value="UniProtKB-KW"/>
</dbReference>
<dbReference type="Proteomes" id="UP000261420">
    <property type="component" value="Unplaced"/>
</dbReference>
<reference evidence="6" key="1">
    <citation type="submission" date="2025-08" db="UniProtKB">
        <authorList>
            <consortium name="Ensembl"/>
        </authorList>
    </citation>
    <scope>IDENTIFICATION</scope>
</reference>
<evidence type="ECO:0000256" key="2">
    <source>
        <dbReference type="ARBA" id="ARBA00022771"/>
    </source>
</evidence>
<evidence type="ECO:0000256" key="3">
    <source>
        <dbReference type="ARBA" id="ARBA00022833"/>
    </source>
</evidence>
<dbReference type="Gene3D" id="3.30.40.10">
    <property type="entry name" value="Zinc/RING finger domain, C3HC4 (zinc finger)"/>
    <property type="match status" value="1"/>
</dbReference>
<protein>
    <recommendedName>
        <fullName evidence="5">RING-type domain-containing protein</fullName>
    </recommendedName>
</protein>
<feature type="domain" description="RING-type" evidence="5">
    <location>
        <begin position="21"/>
        <end position="64"/>
    </location>
</feature>
<dbReference type="InterPro" id="IPR051051">
    <property type="entry name" value="E3_ubiq-ligase_TRIM/RNF"/>
</dbReference>
<dbReference type="GeneTree" id="ENSGT01150000286931"/>
<keyword evidence="3" id="KW-0862">Zinc</keyword>
<dbReference type="PANTHER" id="PTHR25465:SF5">
    <property type="entry name" value="E3 UBIQUITIN_ISG15 LIGASE TRIM25-RELATED"/>
    <property type="match status" value="1"/>
</dbReference>
<dbReference type="PROSITE" id="PS50089">
    <property type="entry name" value="ZF_RING_2"/>
    <property type="match status" value="1"/>
</dbReference>
<dbReference type="SUPFAM" id="SSF57850">
    <property type="entry name" value="RING/U-box"/>
    <property type="match status" value="1"/>
</dbReference>
<dbReference type="Pfam" id="PF15227">
    <property type="entry name" value="zf-C3HC4_4"/>
    <property type="match status" value="1"/>
</dbReference>
<accession>A0A3B4T7D4</accession>
<evidence type="ECO:0000256" key="1">
    <source>
        <dbReference type="ARBA" id="ARBA00022723"/>
    </source>
</evidence>